<protein>
    <recommendedName>
        <fullName evidence="3">N-acetyltransferase domain-containing protein</fullName>
    </recommendedName>
</protein>
<evidence type="ECO:0000313" key="2">
    <source>
        <dbReference type="Proteomes" id="UP000469949"/>
    </source>
</evidence>
<accession>A0A833J2G7</accession>
<gene>
    <name evidence="1" type="ORF">F8B43_4168</name>
</gene>
<name>A0A833J2G7_9HYPH</name>
<reference evidence="1 2" key="1">
    <citation type="submission" date="2019-10" db="EMBL/GenBank/DDBJ databases">
        <title>Draft Genome Sequence of the Caffeine Degrading Methylotroph Methylorubrum populi PINKEL.</title>
        <authorList>
            <person name="Dawson S.C."/>
            <person name="Zhang X."/>
            <person name="Wright M.E."/>
            <person name="Sharma G."/>
            <person name="Langner J.T."/>
            <person name="Ditty J.L."/>
            <person name="Subuyuj G.A."/>
        </authorList>
    </citation>
    <scope>NUCLEOTIDE SEQUENCE [LARGE SCALE GENOMIC DNA]</scope>
    <source>
        <strain evidence="1 2">Pinkel</strain>
    </source>
</reference>
<organism evidence="1 2">
    <name type="scientific">Methylorubrum populi</name>
    <dbReference type="NCBI Taxonomy" id="223967"/>
    <lineage>
        <taxon>Bacteria</taxon>
        <taxon>Pseudomonadati</taxon>
        <taxon>Pseudomonadota</taxon>
        <taxon>Alphaproteobacteria</taxon>
        <taxon>Hyphomicrobiales</taxon>
        <taxon>Methylobacteriaceae</taxon>
        <taxon>Methylorubrum</taxon>
    </lineage>
</organism>
<dbReference type="EMBL" id="WEKV01000018">
    <property type="protein sequence ID" value="KAB7782874.1"/>
    <property type="molecule type" value="Genomic_DNA"/>
</dbReference>
<dbReference type="AlphaFoldDB" id="A0A833J2G7"/>
<proteinExistence type="predicted"/>
<dbReference type="Gene3D" id="3.40.630.30">
    <property type="match status" value="1"/>
</dbReference>
<sequence length="265" mass="29330">MLARTPFPPVVRESDATRINAVLNHDAVRPWVLMPGQEALDLSAFVADPLNVVLMTEDGTVGVAFVWHEPGVYEAHTVALPDARGSRVLAAVRSMIAFMFTATDCMELLTRVPVNNRAADALARVVGGTLDFERAAAWPTDKGPVAVRHYALRYHDWVRSAELVGRFGEFFHERLEAENARLGVPDEIHEHDPAHDRHVGAAVAMILAGQPAKGIVLYNRWARFAGYLPATLMSHAPLIIDIQSHVLRITPDSPYFEVMECRQAQ</sequence>
<evidence type="ECO:0000313" key="1">
    <source>
        <dbReference type="EMBL" id="KAB7782874.1"/>
    </source>
</evidence>
<evidence type="ECO:0008006" key="3">
    <source>
        <dbReference type="Google" id="ProtNLM"/>
    </source>
</evidence>
<dbReference type="Proteomes" id="UP000469949">
    <property type="component" value="Unassembled WGS sequence"/>
</dbReference>
<comment type="caution">
    <text evidence="1">The sequence shown here is derived from an EMBL/GenBank/DDBJ whole genome shotgun (WGS) entry which is preliminary data.</text>
</comment>